<dbReference type="RefSeq" id="WP_149159685.1">
    <property type="nucleotide sequence ID" value="NZ_CP043505.1"/>
</dbReference>
<dbReference type="EMBL" id="CP043505">
    <property type="protein sequence ID" value="QEO13662.1"/>
    <property type="molecule type" value="Genomic_DNA"/>
</dbReference>
<evidence type="ECO:0000313" key="5">
    <source>
        <dbReference type="Proteomes" id="UP000324678"/>
    </source>
</evidence>
<evidence type="ECO:0000259" key="2">
    <source>
        <dbReference type="Pfam" id="PF04235"/>
    </source>
</evidence>
<keyword evidence="1" id="KW-1133">Transmembrane helix</keyword>
<evidence type="ECO:0000313" key="4">
    <source>
        <dbReference type="EMBL" id="QEO13662.1"/>
    </source>
</evidence>
<reference evidence="4 5" key="1">
    <citation type="submission" date="2019-09" db="EMBL/GenBank/DDBJ databases">
        <title>Genome sequencing of strain KACC 19306.</title>
        <authorList>
            <person name="Heo J."/>
            <person name="Kim S.-J."/>
            <person name="Kim J.-S."/>
            <person name="Hong S.-B."/>
            <person name="Kwon S.-W."/>
        </authorList>
    </citation>
    <scope>NUCLEOTIDE SEQUENCE [LARGE SCALE GENOMIC DNA]</scope>
    <source>
        <strain evidence="4 5">KACC 19306</strain>
    </source>
</reference>
<accession>A0A5C1YFV9</accession>
<proteinExistence type="predicted"/>
<feature type="transmembrane region" description="Helical" evidence="1">
    <location>
        <begin position="143"/>
        <end position="162"/>
    </location>
</feature>
<dbReference type="AlphaFoldDB" id="A0A5C1YFV9"/>
<feature type="transmembrane region" description="Helical" evidence="1">
    <location>
        <begin position="21"/>
        <end position="38"/>
    </location>
</feature>
<keyword evidence="1" id="KW-0812">Transmembrane</keyword>
<protein>
    <submittedName>
        <fullName evidence="4">DUF418 domain-containing protein</fullName>
    </submittedName>
</protein>
<keyword evidence="1" id="KW-0472">Membrane</keyword>
<dbReference type="OrthoDB" id="4966979at2"/>
<name>A0A5C1YFV9_9MICO</name>
<dbReference type="Pfam" id="PF07786">
    <property type="entry name" value="HGSNAT_cat"/>
    <property type="match status" value="1"/>
</dbReference>
<organism evidence="4 5">
    <name type="scientific">Agromyces intestinalis</name>
    <dbReference type="NCBI Taxonomy" id="2592652"/>
    <lineage>
        <taxon>Bacteria</taxon>
        <taxon>Bacillati</taxon>
        <taxon>Actinomycetota</taxon>
        <taxon>Actinomycetes</taxon>
        <taxon>Micrococcales</taxon>
        <taxon>Microbacteriaceae</taxon>
        <taxon>Agromyces</taxon>
    </lineage>
</organism>
<feature type="transmembrane region" description="Helical" evidence="1">
    <location>
        <begin position="97"/>
        <end position="115"/>
    </location>
</feature>
<dbReference type="KEGG" id="ail:FLP10_03920"/>
<keyword evidence="5" id="KW-1185">Reference proteome</keyword>
<feature type="transmembrane region" description="Helical" evidence="1">
    <location>
        <begin position="335"/>
        <end position="352"/>
    </location>
</feature>
<feature type="transmembrane region" description="Helical" evidence="1">
    <location>
        <begin position="182"/>
        <end position="206"/>
    </location>
</feature>
<dbReference type="Pfam" id="PF04235">
    <property type="entry name" value="DUF418"/>
    <property type="match status" value="1"/>
</dbReference>
<feature type="domain" description="Heparan-alpha-glucosaminide N-acetyltransferase catalytic" evidence="3">
    <location>
        <begin position="16"/>
        <end position="210"/>
    </location>
</feature>
<dbReference type="Proteomes" id="UP000324678">
    <property type="component" value="Chromosome"/>
</dbReference>
<evidence type="ECO:0000259" key="3">
    <source>
        <dbReference type="Pfam" id="PF07786"/>
    </source>
</evidence>
<sequence>MGEVSGRRTPEASARRVDGVDLARGLALIGMFVAHVAPVVTTEPWMALIGVADERPRLLFALTAGIGLGLMSGARHPIPAAPGRFGGPARAELRRQIAIRAVILIAMGLAITWFVAPLVFVILDVYGLAFLLLLPLIFVPRGVALGVGIAGVTIAPGVAVLVSRAQWIVDARLTGWQIPVDWVFSGAYPVIEWVPVMLIGLAIARFGVTRPRVVLWSGLVGASACAVLLAPGVALLRQSVAGMADVATLDEAYLQAAVGESLQAVGNVGICAVVVAVAVALTTLVAPRVAGVVRAVCSPVTAMGAMPLTIYTAHLFVIAASVYVDDRGFRSDDSWPLLIGLVVGSMAFAWLWRRFVGRGPLEQLMRLASGRGRAERPTGDAAPTA</sequence>
<dbReference type="InterPro" id="IPR007349">
    <property type="entry name" value="DUF418"/>
</dbReference>
<feature type="transmembrane region" description="Helical" evidence="1">
    <location>
        <begin position="213"/>
        <end position="236"/>
    </location>
</feature>
<dbReference type="InterPro" id="IPR012429">
    <property type="entry name" value="HGSNAT_cat"/>
</dbReference>
<evidence type="ECO:0000256" key="1">
    <source>
        <dbReference type="SAM" id="Phobius"/>
    </source>
</evidence>
<gene>
    <name evidence="4" type="ORF">FLP10_03920</name>
</gene>
<feature type="transmembrane region" description="Helical" evidence="1">
    <location>
        <begin position="298"/>
        <end position="323"/>
    </location>
</feature>
<feature type="transmembrane region" description="Helical" evidence="1">
    <location>
        <begin position="58"/>
        <end position="76"/>
    </location>
</feature>
<feature type="transmembrane region" description="Helical" evidence="1">
    <location>
        <begin position="264"/>
        <end position="286"/>
    </location>
</feature>
<feature type="domain" description="DUF418" evidence="2">
    <location>
        <begin position="245"/>
        <end position="368"/>
    </location>
</feature>